<dbReference type="EMBL" id="JBHSFA010000007">
    <property type="protein sequence ID" value="MFC4542996.1"/>
    <property type="molecule type" value="Genomic_DNA"/>
</dbReference>
<evidence type="ECO:0000256" key="1">
    <source>
        <dbReference type="SAM" id="Phobius"/>
    </source>
</evidence>
<dbReference type="RefSeq" id="WP_250140318.1">
    <property type="nucleotide sequence ID" value="NZ_JALIQP010000002.1"/>
</dbReference>
<organism evidence="2 3">
    <name type="scientific">Halosolutus amylolyticus</name>
    <dbReference type="NCBI Taxonomy" id="2932267"/>
    <lineage>
        <taxon>Archaea</taxon>
        <taxon>Methanobacteriati</taxon>
        <taxon>Methanobacteriota</taxon>
        <taxon>Stenosarchaea group</taxon>
        <taxon>Halobacteria</taxon>
        <taxon>Halobacteriales</taxon>
        <taxon>Natrialbaceae</taxon>
        <taxon>Halosolutus</taxon>
    </lineage>
</organism>
<gene>
    <name evidence="2" type="ORF">ACFO5R_13795</name>
</gene>
<feature type="transmembrane region" description="Helical" evidence="1">
    <location>
        <begin position="53"/>
        <end position="75"/>
    </location>
</feature>
<dbReference type="Proteomes" id="UP001595898">
    <property type="component" value="Unassembled WGS sequence"/>
</dbReference>
<feature type="transmembrane region" description="Helical" evidence="1">
    <location>
        <begin position="21"/>
        <end position="41"/>
    </location>
</feature>
<name>A0ABD5PR80_9EURY</name>
<feature type="transmembrane region" description="Helical" evidence="1">
    <location>
        <begin position="96"/>
        <end position="116"/>
    </location>
</feature>
<evidence type="ECO:0000313" key="3">
    <source>
        <dbReference type="Proteomes" id="UP001595898"/>
    </source>
</evidence>
<proteinExistence type="predicted"/>
<evidence type="ECO:0000313" key="2">
    <source>
        <dbReference type="EMBL" id="MFC4542996.1"/>
    </source>
</evidence>
<keyword evidence="1" id="KW-1133">Transmembrane helix</keyword>
<dbReference type="AlphaFoldDB" id="A0ABD5PR80"/>
<reference evidence="2 3" key="1">
    <citation type="journal article" date="2019" name="Int. J. Syst. Evol. Microbiol.">
        <title>The Global Catalogue of Microorganisms (GCM) 10K type strain sequencing project: providing services to taxonomists for standard genome sequencing and annotation.</title>
        <authorList>
            <consortium name="The Broad Institute Genomics Platform"/>
            <consortium name="The Broad Institute Genome Sequencing Center for Infectious Disease"/>
            <person name="Wu L."/>
            <person name="Ma J."/>
        </authorList>
    </citation>
    <scope>NUCLEOTIDE SEQUENCE [LARGE SCALE GENOMIC DNA]</scope>
    <source>
        <strain evidence="2 3">WLHS5</strain>
    </source>
</reference>
<accession>A0ABD5PR80</accession>
<feature type="transmembrane region" description="Helical" evidence="1">
    <location>
        <begin position="128"/>
        <end position="149"/>
    </location>
</feature>
<keyword evidence="3" id="KW-1185">Reference proteome</keyword>
<comment type="caution">
    <text evidence="2">The sequence shown here is derived from an EMBL/GenBank/DDBJ whole genome shotgun (WGS) entry which is preliminary data.</text>
</comment>
<sequence>MTTDDSLSLVSTVEEEHVYPVVRIALIVVAGLLLLGLTALLPGLDRFLSVLPVAVDAVLLAGATYLVAAGLLAAAPSIDRLVRDCLDGPDRVVADAGASAKYLTAFVAVLVAYRGFQPAFEPVIADLVAAWVYHAGFLVASLVPIVLIARRLRRSLDPIADLVTRAIVRTVGSDGRDSNASPGRE</sequence>
<keyword evidence="1" id="KW-0812">Transmembrane</keyword>
<keyword evidence="1" id="KW-0472">Membrane</keyword>
<protein>
    <submittedName>
        <fullName evidence="2">Uncharacterized protein</fullName>
    </submittedName>
</protein>